<protein>
    <submittedName>
        <fullName evidence="2">Uncharacterized protein</fullName>
    </submittedName>
</protein>
<feature type="compositionally biased region" description="Basic residues" evidence="1">
    <location>
        <begin position="14"/>
        <end position="30"/>
    </location>
</feature>
<comment type="caution">
    <text evidence="2">The sequence shown here is derived from an EMBL/GenBank/DDBJ whole genome shotgun (WGS) entry which is preliminary data.</text>
</comment>
<name>A0A6G1CJA5_9ORYZ</name>
<dbReference type="Proteomes" id="UP000479710">
    <property type="component" value="Unassembled WGS sequence"/>
</dbReference>
<sequence length="127" mass="14115">MVAVEGFGMSQAWRRGRRGPRGRHRGRRVVGGKYDLEAAGKTNMTSEAGPTDERNEAARLVPPSTTSAGLKPAWRRKKVVQILVSQAEFAWVDPVIAPPPPFSLLYAGPRGGISWWPARWRSTHSRR</sequence>
<reference evidence="2 3" key="1">
    <citation type="submission" date="2019-11" db="EMBL/GenBank/DDBJ databases">
        <title>Whole genome sequence of Oryza granulata.</title>
        <authorList>
            <person name="Li W."/>
        </authorList>
    </citation>
    <scope>NUCLEOTIDE SEQUENCE [LARGE SCALE GENOMIC DNA]</scope>
    <source>
        <strain evidence="3">cv. Menghai</strain>
        <tissue evidence="2">Leaf</tissue>
    </source>
</reference>
<organism evidence="2 3">
    <name type="scientific">Oryza meyeriana var. granulata</name>
    <dbReference type="NCBI Taxonomy" id="110450"/>
    <lineage>
        <taxon>Eukaryota</taxon>
        <taxon>Viridiplantae</taxon>
        <taxon>Streptophyta</taxon>
        <taxon>Embryophyta</taxon>
        <taxon>Tracheophyta</taxon>
        <taxon>Spermatophyta</taxon>
        <taxon>Magnoliopsida</taxon>
        <taxon>Liliopsida</taxon>
        <taxon>Poales</taxon>
        <taxon>Poaceae</taxon>
        <taxon>BOP clade</taxon>
        <taxon>Oryzoideae</taxon>
        <taxon>Oryzeae</taxon>
        <taxon>Oryzinae</taxon>
        <taxon>Oryza</taxon>
        <taxon>Oryza meyeriana</taxon>
    </lineage>
</organism>
<proteinExistence type="predicted"/>
<evidence type="ECO:0000313" key="3">
    <source>
        <dbReference type="Proteomes" id="UP000479710"/>
    </source>
</evidence>
<feature type="region of interest" description="Disordered" evidence="1">
    <location>
        <begin position="14"/>
        <end position="58"/>
    </location>
</feature>
<keyword evidence="3" id="KW-1185">Reference proteome</keyword>
<evidence type="ECO:0000256" key="1">
    <source>
        <dbReference type="SAM" id="MobiDB-lite"/>
    </source>
</evidence>
<evidence type="ECO:0000313" key="2">
    <source>
        <dbReference type="EMBL" id="KAF0900246.1"/>
    </source>
</evidence>
<gene>
    <name evidence="2" type="ORF">E2562_029756</name>
</gene>
<dbReference type="EMBL" id="SPHZ02000009">
    <property type="protein sequence ID" value="KAF0900246.1"/>
    <property type="molecule type" value="Genomic_DNA"/>
</dbReference>
<accession>A0A6G1CJA5</accession>
<dbReference type="AlphaFoldDB" id="A0A6G1CJA5"/>